<evidence type="ECO:0000313" key="3">
    <source>
        <dbReference type="EMBL" id="KOF15095.1"/>
    </source>
</evidence>
<dbReference type="InterPro" id="IPR023393">
    <property type="entry name" value="START-like_dom_sf"/>
</dbReference>
<sequence length="154" mass="17144">MNEVVLQPHTQDIVVDEVFPHAPETIWKTLTSGALMSRWIMAPTGFEPVEGNRFTFQTTPAGEWDGVIHCQVLEVLPNERFVYAWKGGHEGNAGYGSRLDTVVTWALSKVDNGTRLRLVHSGFMTPKNDTAFKNMSQGWKKVLSQIGAVTDEQG</sequence>
<name>A0A0L8BKF5_ENSAD</name>
<organism evidence="3 4">
    <name type="scientific">Ensifer adhaerens</name>
    <name type="common">Sinorhizobium morelense</name>
    <dbReference type="NCBI Taxonomy" id="106592"/>
    <lineage>
        <taxon>Bacteria</taxon>
        <taxon>Pseudomonadati</taxon>
        <taxon>Pseudomonadota</taxon>
        <taxon>Alphaproteobacteria</taxon>
        <taxon>Hyphomicrobiales</taxon>
        <taxon>Rhizobiaceae</taxon>
        <taxon>Sinorhizobium/Ensifer group</taxon>
        <taxon>Ensifer</taxon>
    </lineage>
</organism>
<comment type="similarity">
    <text evidence="1">Belongs to the AHA1 family.</text>
</comment>
<evidence type="ECO:0000256" key="1">
    <source>
        <dbReference type="ARBA" id="ARBA00006817"/>
    </source>
</evidence>
<dbReference type="CDD" id="cd07814">
    <property type="entry name" value="SRPBCC_CalC_Aha1-like"/>
    <property type="match status" value="1"/>
</dbReference>
<dbReference type="AlphaFoldDB" id="A0A0L8BKF5"/>
<reference evidence="4" key="1">
    <citation type="submission" date="2015-07" db="EMBL/GenBank/DDBJ databases">
        <title>Whole genome sequence of an Ensifer adhaerens strain isolated from a cave pool in the Wind Cave National Park.</title>
        <authorList>
            <person name="Eng W.W.H."/>
            <person name="Gan H.M."/>
            <person name="Barton H.A."/>
            <person name="Savka M.A."/>
        </authorList>
    </citation>
    <scope>NUCLEOTIDE SEQUENCE [LARGE SCALE GENOMIC DNA]</scope>
    <source>
        <strain evidence="4">SD006</strain>
    </source>
</reference>
<gene>
    <name evidence="3" type="ORF">AC244_24900</name>
</gene>
<evidence type="ECO:0000259" key="2">
    <source>
        <dbReference type="Pfam" id="PF08327"/>
    </source>
</evidence>
<dbReference type="EMBL" id="LGAP01000022">
    <property type="protein sequence ID" value="KOF15095.1"/>
    <property type="molecule type" value="Genomic_DNA"/>
</dbReference>
<evidence type="ECO:0000313" key="4">
    <source>
        <dbReference type="Proteomes" id="UP000037425"/>
    </source>
</evidence>
<proteinExistence type="inferred from homology"/>
<dbReference type="PATRIC" id="fig|106592.7.peg.3723"/>
<dbReference type="Pfam" id="PF08327">
    <property type="entry name" value="AHSA1"/>
    <property type="match status" value="1"/>
</dbReference>
<dbReference type="Gene3D" id="3.30.530.20">
    <property type="match status" value="1"/>
</dbReference>
<dbReference type="OrthoDB" id="9803476at2"/>
<dbReference type="RefSeq" id="WP_053251492.1">
    <property type="nucleotide sequence ID" value="NZ_LGAP01000022.1"/>
</dbReference>
<dbReference type="InterPro" id="IPR013538">
    <property type="entry name" value="ASHA1/2-like_C"/>
</dbReference>
<protein>
    <submittedName>
        <fullName evidence="3">ATPase</fullName>
    </submittedName>
</protein>
<feature type="domain" description="Activator of Hsp90 ATPase homologue 1/2-like C-terminal" evidence="2">
    <location>
        <begin position="22"/>
        <end position="148"/>
    </location>
</feature>
<dbReference type="Proteomes" id="UP000037425">
    <property type="component" value="Unassembled WGS sequence"/>
</dbReference>
<comment type="caution">
    <text evidence="3">The sequence shown here is derived from an EMBL/GenBank/DDBJ whole genome shotgun (WGS) entry which is preliminary data.</text>
</comment>
<dbReference type="SUPFAM" id="SSF55961">
    <property type="entry name" value="Bet v1-like"/>
    <property type="match status" value="1"/>
</dbReference>
<accession>A0A0L8BKF5</accession>